<keyword evidence="1" id="KW-0812">Transmembrane</keyword>
<dbReference type="AlphaFoldDB" id="A0A4V3AV33"/>
<evidence type="ECO:0000256" key="1">
    <source>
        <dbReference type="SAM" id="Phobius"/>
    </source>
</evidence>
<organism evidence="3 4">
    <name type="scientific">Sapientia aquatica</name>
    <dbReference type="NCBI Taxonomy" id="1549640"/>
    <lineage>
        <taxon>Bacteria</taxon>
        <taxon>Pseudomonadati</taxon>
        <taxon>Pseudomonadota</taxon>
        <taxon>Betaproteobacteria</taxon>
        <taxon>Burkholderiales</taxon>
        <taxon>Oxalobacteraceae</taxon>
        <taxon>Sapientia</taxon>
    </lineage>
</organism>
<evidence type="ECO:0000313" key="4">
    <source>
        <dbReference type="Proteomes" id="UP000294829"/>
    </source>
</evidence>
<keyword evidence="1" id="KW-0472">Membrane</keyword>
<evidence type="ECO:0000259" key="2">
    <source>
        <dbReference type="Pfam" id="PF05134"/>
    </source>
</evidence>
<dbReference type="GO" id="GO:0015627">
    <property type="term" value="C:type II protein secretion system complex"/>
    <property type="evidence" value="ECO:0007669"/>
    <property type="project" value="InterPro"/>
</dbReference>
<gene>
    <name evidence="3" type="ORF">E2I14_00520</name>
</gene>
<reference evidence="3 4" key="1">
    <citation type="submission" date="2019-03" db="EMBL/GenBank/DDBJ databases">
        <title>Sapientia aquatica gen. nov., sp. nov., isolated from a crater lake.</title>
        <authorList>
            <person name="Felfoldi T."/>
            <person name="Szabo A."/>
            <person name="Toth E."/>
            <person name="Schumann P."/>
            <person name="Keki Z."/>
            <person name="Marialigeti K."/>
            <person name="Mathe I."/>
        </authorList>
    </citation>
    <scope>NUCLEOTIDE SEQUENCE [LARGE SCALE GENOMIC DNA]</scope>
    <source>
        <strain evidence="3 4">SA-152</strain>
    </source>
</reference>
<evidence type="ECO:0000313" key="3">
    <source>
        <dbReference type="EMBL" id="TDK68076.1"/>
    </source>
</evidence>
<dbReference type="Proteomes" id="UP000294829">
    <property type="component" value="Unassembled WGS sequence"/>
</dbReference>
<dbReference type="Pfam" id="PF05134">
    <property type="entry name" value="T2SSL"/>
    <property type="match status" value="1"/>
</dbReference>
<dbReference type="EMBL" id="SMYL01000001">
    <property type="protein sequence ID" value="TDK68076.1"/>
    <property type="molecule type" value="Genomic_DNA"/>
</dbReference>
<dbReference type="InterPro" id="IPR024230">
    <property type="entry name" value="GspL_cyto_dom"/>
</dbReference>
<dbReference type="InterPro" id="IPR007812">
    <property type="entry name" value="T2SS_protein-GspL"/>
</dbReference>
<dbReference type="SUPFAM" id="SSF53067">
    <property type="entry name" value="Actin-like ATPase domain"/>
    <property type="match status" value="1"/>
</dbReference>
<sequence length="411" mass="44630">MNTLYLRIPAKHTAQWPNTAVAFALCSQEGAITREGRSTLSDLAGVIAKSDVVLLIAATDVTLLELVIPPMPESKLKQALPNLVEDQIMADPVDCVFIASAKSSATSGKRTIAVAQRSWLSELSTSLFALGANQIKAFPAQLCLPVKADQTTARIGDAVQDGSTNLTLRFDQDRGLGMLLPDASDALERLTTLYMMVPSGSILLQLPSELIAEYKSVIEANPTWSERTALQASTWAGTIQHAKTVGVNLIAGLNSAQTNRIQWQIWRWPLILAALVALVNIIGLNSEYWTMKREAQTLRLGIAQTYKATFSKDAVLSPLDQMKKNLDLAQRSSGQASPDDFTMLLTQFGAAWQAAQQGGAAKLVSVEYKDHALLITIKGTMPQAQLETMLSARGLSLKKNNAEVWQVRNSK</sequence>
<dbReference type="InterPro" id="IPR043129">
    <property type="entry name" value="ATPase_NBD"/>
</dbReference>
<dbReference type="OrthoDB" id="8557903at2"/>
<dbReference type="GO" id="GO:0015628">
    <property type="term" value="P:protein secretion by the type II secretion system"/>
    <property type="evidence" value="ECO:0007669"/>
    <property type="project" value="InterPro"/>
</dbReference>
<proteinExistence type="predicted"/>
<accession>A0A4V3AV33</accession>
<dbReference type="NCBIfam" id="TIGR01709">
    <property type="entry name" value="typeII_sec_gspL"/>
    <property type="match status" value="1"/>
</dbReference>
<name>A0A4V3AV33_9BURK</name>
<dbReference type="GO" id="GO:0009276">
    <property type="term" value="C:Gram-negative-bacterium-type cell wall"/>
    <property type="evidence" value="ECO:0007669"/>
    <property type="project" value="InterPro"/>
</dbReference>
<feature type="transmembrane region" description="Helical" evidence="1">
    <location>
        <begin position="265"/>
        <end position="284"/>
    </location>
</feature>
<comment type="caution">
    <text evidence="3">The sequence shown here is derived from an EMBL/GenBank/DDBJ whole genome shotgun (WGS) entry which is preliminary data.</text>
</comment>
<keyword evidence="4" id="KW-1185">Reference proteome</keyword>
<keyword evidence="1" id="KW-1133">Transmembrane helix</keyword>
<dbReference type="Gene3D" id="3.30.420.380">
    <property type="match status" value="1"/>
</dbReference>
<protein>
    <submittedName>
        <fullName evidence="3">General secretion pathway protein GspL</fullName>
    </submittedName>
</protein>
<dbReference type="RefSeq" id="WP_133324385.1">
    <property type="nucleotide sequence ID" value="NZ_SMYL01000001.1"/>
</dbReference>
<feature type="domain" description="GspL cytoplasmic actin-ATPase-like" evidence="2">
    <location>
        <begin position="28"/>
        <end position="153"/>
    </location>
</feature>